<evidence type="ECO:0000256" key="2">
    <source>
        <dbReference type="ARBA" id="ARBA00022777"/>
    </source>
</evidence>
<dbReference type="EMBL" id="MLJW01003485">
    <property type="protein sequence ID" value="OIQ71957.1"/>
    <property type="molecule type" value="Genomic_DNA"/>
</dbReference>
<feature type="domain" description="Carbohydrate kinase PfkB" evidence="3">
    <location>
        <begin position="40"/>
        <end position="278"/>
    </location>
</feature>
<dbReference type="PANTHER" id="PTHR10584">
    <property type="entry name" value="SUGAR KINASE"/>
    <property type="match status" value="1"/>
</dbReference>
<name>A0A1J5Q7N6_9ZZZZ</name>
<dbReference type="EC" id="2.7.1.45" evidence="4"/>
<comment type="caution">
    <text evidence="4">The sequence shown here is derived from an EMBL/GenBank/DDBJ whole genome shotgun (WGS) entry which is preliminary data.</text>
</comment>
<evidence type="ECO:0000313" key="4">
    <source>
        <dbReference type="EMBL" id="OIQ71957.1"/>
    </source>
</evidence>
<proteinExistence type="predicted"/>
<keyword evidence="1 4" id="KW-0808">Transferase</keyword>
<dbReference type="PROSITE" id="PS00584">
    <property type="entry name" value="PFKB_KINASES_2"/>
    <property type="match status" value="1"/>
</dbReference>
<dbReference type="Gene3D" id="3.40.1190.20">
    <property type="match status" value="1"/>
</dbReference>
<keyword evidence="2 4" id="KW-0418">Kinase</keyword>
<dbReference type="GO" id="GO:0008673">
    <property type="term" value="F:2-dehydro-3-deoxygluconokinase activity"/>
    <property type="evidence" value="ECO:0007669"/>
    <property type="project" value="UniProtKB-EC"/>
</dbReference>
<dbReference type="InterPro" id="IPR011611">
    <property type="entry name" value="PfkB_dom"/>
</dbReference>
<dbReference type="InterPro" id="IPR002173">
    <property type="entry name" value="Carboh/pur_kinase_PfkB_CS"/>
</dbReference>
<dbReference type="Pfam" id="PF00294">
    <property type="entry name" value="PfkB"/>
    <property type="match status" value="1"/>
</dbReference>
<dbReference type="InterPro" id="IPR029056">
    <property type="entry name" value="Ribokinase-like"/>
</dbReference>
<dbReference type="GO" id="GO:0005829">
    <property type="term" value="C:cytosol"/>
    <property type="evidence" value="ECO:0007669"/>
    <property type="project" value="TreeGrafter"/>
</dbReference>
<protein>
    <submittedName>
        <fullName evidence="4">2-dehydro-3-deoxygluconokinase</fullName>
        <ecNumber evidence="4">2.7.1.45</ecNumber>
    </submittedName>
</protein>
<evidence type="ECO:0000256" key="1">
    <source>
        <dbReference type="ARBA" id="ARBA00022679"/>
    </source>
</evidence>
<sequence>MSLLVIGSVAFDDLATPSGTRSNILGGSASSFSLSASHFKPVEVVAVVGQDFGPEHFKVFQDRPIGLEGLVQVPGQSFRWKGRYDQNLNEAQTLDTQLNVFATFRPVLPEKSRTAPFLFLGNIDPVLQLNVVNQMARRPRWVALDTMNFWIEGAREALLAVLKTTDILLVNETEARSLSGEHNLVQAYRKICDLGPRILVVKRGEHGVSLFTPDGYFMAPAFPLEHVQDPTGAGDTFAGGFLGYLASADALDLQTLKRATLAGTVMASFTVEAFGTARLETVTPACIQERMRLFSDMIHVAHP</sequence>
<dbReference type="AlphaFoldDB" id="A0A1J5Q7N6"/>
<reference evidence="4" key="1">
    <citation type="submission" date="2016-10" db="EMBL/GenBank/DDBJ databases">
        <title>Sequence of Gallionella enrichment culture.</title>
        <authorList>
            <person name="Poehlein A."/>
            <person name="Muehling M."/>
            <person name="Daniel R."/>
        </authorList>
    </citation>
    <scope>NUCLEOTIDE SEQUENCE</scope>
</reference>
<gene>
    <name evidence="4" type="primary">kdgK_8</name>
    <name evidence="4" type="ORF">GALL_464230</name>
</gene>
<dbReference type="PANTHER" id="PTHR10584:SF166">
    <property type="entry name" value="RIBOKINASE"/>
    <property type="match status" value="1"/>
</dbReference>
<dbReference type="SUPFAM" id="SSF53613">
    <property type="entry name" value="Ribokinase-like"/>
    <property type="match status" value="1"/>
</dbReference>
<evidence type="ECO:0000259" key="3">
    <source>
        <dbReference type="Pfam" id="PF00294"/>
    </source>
</evidence>
<accession>A0A1J5Q7N6</accession>
<organism evidence="4">
    <name type="scientific">mine drainage metagenome</name>
    <dbReference type="NCBI Taxonomy" id="410659"/>
    <lineage>
        <taxon>unclassified sequences</taxon>
        <taxon>metagenomes</taxon>
        <taxon>ecological metagenomes</taxon>
    </lineage>
</organism>